<evidence type="ECO:0000256" key="6">
    <source>
        <dbReference type="SAM" id="MobiDB-lite"/>
    </source>
</evidence>
<accession>A0ABS2ULG6</accession>
<dbReference type="InterPro" id="IPR015500">
    <property type="entry name" value="Peptidase_S8_subtilisin-rel"/>
</dbReference>
<feature type="active site" description="Charge relay system" evidence="5">
    <location>
        <position position="279"/>
    </location>
</feature>
<comment type="caution">
    <text evidence="8">The sequence shown here is derived from an EMBL/GenBank/DDBJ whole genome shotgun (WGS) entry which is preliminary data.</text>
</comment>
<dbReference type="EMBL" id="JAFEJA010000001">
    <property type="protein sequence ID" value="MBM9618386.1"/>
    <property type="molecule type" value="Genomic_DNA"/>
</dbReference>
<dbReference type="SUPFAM" id="SSF52743">
    <property type="entry name" value="Subtilisin-like"/>
    <property type="match status" value="1"/>
</dbReference>
<dbReference type="Gene3D" id="3.40.50.200">
    <property type="entry name" value="Peptidase S8/S53 domain"/>
    <property type="match status" value="1"/>
</dbReference>
<comment type="similarity">
    <text evidence="1 5">Belongs to the peptidase S8 family.</text>
</comment>
<keyword evidence="3 5" id="KW-0378">Hydrolase</keyword>
<dbReference type="PROSITE" id="PS00136">
    <property type="entry name" value="SUBTILASE_ASP"/>
    <property type="match status" value="1"/>
</dbReference>
<keyword evidence="9" id="KW-1185">Reference proteome</keyword>
<feature type="compositionally biased region" description="Basic and acidic residues" evidence="6">
    <location>
        <begin position="61"/>
        <end position="75"/>
    </location>
</feature>
<feature type="active site" description="Charge relay system" evidence="5">
    <location>
        <position position="503"/>
    </location>
</feature>
<evidence type="ECO:0000313" key="8">
    <source>
        <dbReference type="EMBL" id="MBM9618386.1"/>
    </source>
</evidence>
<dbReference type="PRINTS" id="PR00723">
    <property type="entry name" value="SUBTILISIN"/>
</dbReference>
<proteinExistence type="inferred from homology"/>
<evidence type="ECO:0000313" key="9">
    <source>
        <dbReference type="Proteomes" id="UP000664109"/>
    </source>
</evidence>
<evidence type="ECO:0000256" key="4">
    <source>
        <dbReference type="ARBA" id="ARBA00022825"/>
    </source>
</evidence>
<evidence type="ECO:0000256" key="3">
    <source>
        <dbReference type="ARBA" id="ARBA00022801"/>
    </source>
</evidence>
<gene>
    <name evidence="8" type="ORF">JE024_06425</name>
</gene>
<keyword evidence="4 5" id="KW-0720">Serine protease</keyword>
<protein>
    <submittedName>
        <fullName evidence="8">S8 family serine peptidase</fullName>
    </submittedName>
</protein>
<dbReference type="PROSITE" id="PS51892">
    <property type="entry name" value="SUBTILASE"/>
    <property type="match status" value="1"/>
</dbReference>
<dbReference type="PANTHER" id="PTHR43806:SF11">
    <property type="entry name" value="CEREVISIN-RELATED"/>
    <property type="match status" value="1"/>
</dbReference>
<dbReference type="InterPro" id="IPR050131">
    <property type="entry name" value="Peptidase_S8_subtilisin-like"/>
</dbReference>
<dbReference type="InterPro" id="IPR036852">
    <property type="entry name" value="Peptidase_S8/S53_dom_sf"/>
</dbReference>
<dbReference type="InterPro" id="IPR000209">
    <property type="entry name" value="Peptidase_S8/S53_dom"/>
</dbReference>
<dbReference type="PANTHER" id="PTHR43806">
    <property type="entry name" value="PEPTIDASE S8"/>
    <property type="match status" value="1"/>
</dbReference>
<dbReference type="Proteomes" id="UP000664109">
    <property type="component" value="Unassembled WGS sequence"/>
</dbReference>
<evidence type="ECO:0000256" key="1">
    <source>
        <dbReference type="ARBA" id="ARBA00011073"/>
    </source>
</evidence>
<dbReference type="PROSITE" id="PS00137">
    <property type="entry name" value="SUBTILASE_HIS"/>
    <property type="match status" value="1"/>
</dbReference>
<organism evidence="8 9">
    <name type="scientific">Streptomyces zhihengii</name>
    <dbReference type="NCBI Taxonomy" id="1818004"/>
    <lineage>
        <taxon>Bacteria</taxon>
        <taxon>Bacillati</taxon>
        <taxon>Actinomycetota</taxon>
        <taxon>Actinomycetes</taxon>
        <taxon>Kitasatosporales</taxon>
        <taxon>Streptomycetaceae</taxon>
        <taxon>Streptomyces</taxon>
    </lineage>
</organism>
<feature type="domain" description="Peptidase S8/S53" evidence="7">
    <location>
        <begin position="270"/>
        <end position="559"/>
    </location>
</feature>
<dbReference type="InterPro" id="IPR023827">
    <property type="entry name" value="Peptidase_S8_Asp-AS"/>
</dbReference>
<name>A0ABS2ULG6_9ACTN</name>
<evidence type="ECO:0000259" key="7">
    <source>
        <dbReference type="Pfam" id="PF00082"/>
    </source>
</evidence>
<dbReference type="InterPro" id="IPR022398">
    <property type="entry name" value="Peptidase_S8_His-AS"/>
</dbReference>
<dbReference type="Pfam" id="PF00082">
    <property type="entry name" value="Peptidase_S8"/>
    <property type="match status" value="1"/>
</dbReference>
<feature type="active site" description="Charge relay system" evidence="5">
    <location>
        <position position="304"/>
    </location>
</feature>
<evidence type="ECO:0000256" key="5">
    <source>
        <dbReference type="PROSITE-ProRule" id="PRU01240"/>
    </source>
</evidence>
<feature type="region of interest" description="Disordered" evidence="6">
    <location>
        <begin position="35"/>
        <end position="80"/>
    </location>
</feature>
<dbReference type="Gene3D" id="2.60.120.380">
    <property type="match status" value="1"/>
</dbReference>
<dbReference type="RefSeq" id="WP_205372667.1">
    <property type="nucleotide sequence ID" value="NZ_JAFEJA010000001.1"/>
</dbReference>
<sequence length="1213" mass="123439">MPSAFLVPADAAGARPAGRVRHVYANGAAVVESPAAGRAGTALPEPGLRLPDPGAGPSARAEAERSIREAAGRPDSEDEADTGAYVEFVAPPDPRWLAELGRQGIRILAYQPENSYLVRGRRGDLARLAGAVRTSEGDSAVRTVTELTPALKPAPRTLAEAGETAVVVLAATDGERQALTRALGDVSGVELLPGAGNDVLDGQRTRVRVRVDEQGLGALLALPHVLSVESFAAAVPEDEVAGLVIAGRLDTAGRPSGSYDRWLADHQVDGAGAVIGIVDAGVDVDHPAFAGRIRDLAAGRRDWHGTMVAGHAAGAYRPERDRDGFVYGLGTAPAARLLSQDRDRAASEVCGQTVAEAGGDAAIQNNSWGRGYAHPMDYGSEEALYDALARDARGGGGPAAPLTLCFSSGNGGANGLTRPKAAKNVIVTGNSENHRPFDGQAAADDIREVYTGDGPSSQGNCADGRIRPHVVAPGEWTSSANFDTAPGQLDYVSPMIAWGGGSSGASPKTAGVCALLAQWWRRWHAGRNPSPAMLRALVVNGAEPIASGGPVPNQLQGWGRLSLRELLDPEVARLALDQADLLVGPGDTRQWPVRVADPRRPVKVTLAWTDPPGAVGTGTAASNPVVNRLALRVTDGSRTWRGVADRFRGGWTADDAALAGAAGPRGEGTDNLQCVFLPPGTAQSLVISVTALSVTTDALTGAYDTPRQDCALVVTNADVDRAVTPTGVVTAVATAGAGDRAGDGDARAPDEAAWWAGGEADPGGGDAPAAEEALRGAAVALDATGNGCTVLPAVPGLAEAAEALRRRLPERARDAAVVLGLPDGAPVTPAAADALRSLAGLTDVHLVAAGAGPLADAAAALGPHPRFAYHLADGPAGLAAALAGTAREAAGLQRIVLGRPSLDGTAMTLRFGVVGADRTLVLTLPPGTRDIAVLRPGRPAAAPGADGDGDRDVRTVRRGEAVELVVDDAGATPGSWTVKASLPAPATAPAVDAWVGGGTELTVAVPEVAPGKRLLRVGAGPGALLRQLSVPRGRLDAAPGRPAAAESGRPLVVRARASRLGQLRRATGAEDAAEVAVPALGTVVAVPGDGRTVLDVPVDVIGVDADGTAFARRTRATVVAAAGRSVREAGGRSGGGPPLRVTGRITGVRRRGGAVVGVRVTDGRHTRELTVRSPRLGAAAAALERGDTLVLSVRGTELHAVYRPFAAVPGAGP</sequence>
<reference evidence="8 9" key="1">
    <citation type="journal article" date="2016" name="Arch. Microbiol.">
        <title>Streptomyces zhihengii sp. nov., isolated from rhizospheric soil of Psammosilene tunicoides.</title>
        <authorList>
            <person name="Huang M.J."/>
            <person name="Fei J.J."/>
            <person name="Salam N."/>
            <person name="Kim C.J."/>
            <person name="Hozzein W.N."/>
            <person name="Xiao M."/>
            <person name="Huang H.Q."/>
            <person name="Li W.J."/>
        </authorList>
    </citation>
    <scope>NUCLEOTIDE SEQUENCE [LARGE SCALE GENOMIC DNA]</scope>
    <source>
        <strain evidence="8 9">YIM T102</strain>
    </source>
</reference>
<evidence type="ECO:0000256" key="2">
    <source>
        <dbReference type="ARBA" id="ARBA00022670"/>
    </source>
</evidence>
<keyword evidence="2 5" id="KW-0645">Protease</keyword>